<dbReference type="RefSeq" id="WP_182560027.1">
    <property type="nucleotide sequence ID" value="NZ_JACGWT010000003.1"/>
</dbReference>
<sequence length="502" mass="53091">MSRRPARTLTVGGVLSVVLALGAAPALAGPPADPTPIPTATAATSSTGSPSPVGQSPSATTTSPSPGPATSASGTPSAPTDPSAPSNPSTPSATSAAPRTSVPRPIPHQRAADDPPLTLAVAATGTPQAGVFFEDLGRFAFSGTAAGDSASAAVAVCRADGTRWTRVATATVTADGRWSASAPVTVASAAIGFRATLGTACPGSTGTQSNQVTVAVRNSTVTVDKPPATINSLKNPVITGRVYPARAGVKINIDILRSDKTFRVTQQTTTDAQGRFAKAVSFGVGRLNTYTTRAAYRAANRPRWEVSRAYQFTRIAVLDPVSRPTNAADVAKTYRAGCPVGPSKLRTVWLNYYGLRDRKMHRGVIIIRADLSDDLTRAFGSALTHRYPIAQMVNPNVYGGDDPRQMEADNTSGFNCRKVTGNPYAQSPHSYGTALDVNTVENPYRDVRGKWWPSKGKAYIKRTPRRPGMLTKDSYLTKSLRKDDFFWGGFWSPGRDSQHFQR</sequence>
<evidence type="ECO:0000313" key="4">
    <source>
        <dbReference type="EMBL" id="MBA8794452.1"/>
    </source>
</evidence>
<dbReference type="AlphaFoldDB" id="A0A7W3ISH6"/>
<dbReference type="InterPro" id="IPR039561">
    <property type="entry name" value="Peptidase_M15C"/>
</dbReference>
<dbReference type="Gene3D" id="3.30.1380.10">
    <property type="match status" value="1"/>
</dbReference>
<feature type="domain" description="Peptidase M15C" evidence="3">
    <location>
        <begin position="421"/>
        <end position="501"/>
    </location>
</feature>
<dbReference type="Proteomes" id="UP000523079">
    <property type="component" value="Unassembled WGS sequence"/>
</dbReference>
<evidence type="ECO:0000256" key="2">
    <source>
        <dbReference type="SAM" id="SignalP"/>
    </source>
</evidence>
<name>A0A7W3ISH6_9ACTN</name>
<evidence type="ECO:0000313" key="5">
    <source>
        <dbReference type="Proteomes" id="UP000523079"/>
    </source>
</evidence>
<comment type="caution">
    <text evidence="4">The sequence shown here is derived from an EMBL/GenBank/DDBJ whole genome shotgun (WGS) entry which is preliminary data.</text>
</comment>
<protein>
    <recommendedName>
        <fullName evidence="3">Peptidase M15C domain-containing protein</fullName>
    </recommendedName>
</protein>
<keyword evidence="5" id="KW-1185">Reference proteome</keyword>
<evidence type="ECO:0000259" key="3">
    <source>
        <dbReference type="Pfam" id="PF13539"/>
    </source>
</evidence>
<dbReference type="EMBL" id="JACGWT010000003">
    <property type="protein sequence ID" value="MBA8794452.1"/>
    <property type="molecule type" value="Genomic_DNA"/>
</dbReference>
<gene>
    <name evidence="4" type="ORF">FHX74_002071</name>
</gene>
<dbReference type="InterPro" id="IPR009045">
    <property type="entry name" value="Zn_M74/Hedgehog-like"/>
</dbReference>
<feature type="compositionally biased region" description="Low complexity" evidence="1">
    <location>
        <begin position="38"/>
        <end position="101"/>
    </location>
</feature>
<dbReference type="GO" id="GO:0008233">
    <property type="term" value="F:peptidase activity"/>
    <property type="evidence" value="ECO:0007669"/>
    <property type="project" value="InterPro"/>
</dbReference>
<reference evidence="4 5" key="1">
    <citation type="submission" date="2020-07" db="EMBL/GenBank/DDBJ databases">
        <title>Sequencing the genomes of 1000 actinobacteria strains.</title>
        <authorList>
            <person name="Klenk H.-P."/>
        </authorList>
    </citation>
    <scope>NUCLEOTIDE SEQUENCE [LARGE SCALE GENOMIC DNA]</scope>
    <source>
        <strain evidence="4 5">DSM 100723</strain>
    </source>
</reference>
<dbReference type="Pfam" id="PF13539">
    <property type="entry name" value="Peptidase_M15_4"/>
    <property type="match status" value="1"/>
</dbReference>
<feature type="chain" id="PRO_5031461777" description="Peptidase M15C domain-containing protein" evidence="2">
    <location>
        <begin position="29"/>
        <end position="502"/>
    </location>
</feature>
<organism evidence="4 5">
    <name type="scientific">Microlunatus kandeliicorticis</name>
    <dbReference type="NCBI Taxonomy" id="1759536"/>
    <lineage>
        <taxon>Bacteria</taxon>
        <taxon>Bacillati</taxon>
        <taxon>Actinomycetota</taxon>
        <taxon>Actinomycetes</taxon>
        <taxon>Propionibacteriales</taxon>
        <taxon>Propionibacteriaceae</taxon>
        <taxon>Microlunatus</taxon>
    </lineage>
</organism>
<feature type="signal peptide" evidence="2">
    <location>
        <begin position="1"/>
        <end position="28"/>
    </location>
</feature>
<feature type="region of interest" description="Disordered" evidence="1">
    <location>
        <begin position="25"/>
        <end position="113"/>
    </location>
</feature>
<keyword evidence="2" id="KW-0732">Signal</keyword>
<proteinExistence type="predicted"/>
<evidence type="ECO:0000256" key="1">
    <source>
        <dbReference type="SAM" id="MobiDB-lite"/>
    </source>
</evidence>
<dbReference type="SUPFAM" id="SSF55166">
    <property type="entry name" value="Hedgehog/DD-peptidase"/>
    <property type="match status" value="1"/>
</dbReference>
<accession>A0A7W3ISH6</accession>